<proteinExistence type="predicted"/>
<protein>
    <recommendedName>
        <fullName evidence="3">SnoaL-like domain-containing protein</fullName>
    </recommendedName>
</protein>
<evidence type="ECO:0000313" key="2">
    <source>
        <dbReference type="Proteomes" id="UP001589535"/>
    </source>
</evidence>
<gene>
    <name evidence="1" type="ORF">ACFFTO_18185</name>
</gene>
<keyword evidence="2" id="KW-1185">Reference proteome</keyword>
<reference evidence="1 2" key="1">
    <citation type="submission" date="2024-09" db="EMBL/GenBank/DDBJ databases">
        <authorList>
            <person name="Sun Q."/>
            <person name="Mori K."/>
        </authorList>
    </citation>
    <scope>NUCLEOTIDE SEQUENCE [LARGE SCALE GENOMIC DNA]</scope>
    <source>
        <strain evidence="1 2">JCM 13852</strain>
    </source>
</reference>
<organism evidence="1 2">
    <name type="scientific">Amycolatopsis plumensis</name>
    <dbReference type="NCBI Taxonomy" id="236508"/>
    <lineage>
        <taxon>Bacteria</taxon>
        <taxon>Bacillati</taxon>
        <taxon>Actinomycetota</taxon>
        <taxon>Actinomycetes</taxon>
        <taxon>Pseudonocardiales</taxon>
        <taxon>Pseudonocardiaceae</taxon>
        <taxon>Amycolatopsis</taxon>
    </lineage>
</organism>
<comment type="caution">
    <text evidence="1">The sequence shown here is derived from an EMBL/GenBank/DDBJ whole genome shotgun (WGS) entry which is preliminary data.</text>
</comment>
<dbReference type="Proteomes" id="UP001589535">
    <property type="component" value="Unassembled WGS sequence"/>
</dbReference>
<name>A0ABV5U633_9PSEU</name>
<dbReference type="EMBL" id="JBHMBK010000012">
    <property type="protein sequence ID" value="MFB9686130.1"/>
    <property type="molecule type" value="Genomic_DNA"/>
</dbReference>
<evidence type="ECO:0008006" key="3">
    <source>
        <dbReference type="Google" id="ProtNLM"/>
    </source>
</evidence>
<accession>A0ABV5U633</accession>
<evidence type="ECO:0000313" key="1">
    <source>
        <dbReference type="EMBL" id="MFB9686130.1"/>
    </source>
</evidence>
<sequence>MLATIDAARDAFTVLADLIGPALARDAVTAIVDAGDQVIDCSVTNWWAAYRHPEHHPHTAPARAAYRFDHLWPVRVGGRVLGTVHYVTTGHFDRYEPRTCTGSVLRPDLPSDEQPCYSSVHDAADALIAWTADRQAAGGVMVLDHA</sequence>